<evidence type="ECO:0000313" key="3">
    <source>
        <dbReference type="Proteomes" id="UP001626550"/>
    </source>
</evidence>
<evidence type="ECO:0000313" key="2">
    <source>
        <dbReference type="EMBL" id="KAL3316365.1"/>
    </source>
</evidence>
<comment type="caution">
    <text evidence="2">The sequence shown here is derived from an EMBL/GenBank/DDBJ whole genome shotgun (WGS) entry which is preliminary data.</text>
</comment>
<accession>A0ABD2Q9X5</accession>
<feature type="compositionally biased region" description="Basic and acidic residues" evidence="1">
    <location>
        <begin position="69"/>
        <end position="80"/>
    </location>
</feature>
<dbReference type="EMBL" id="JBJKFK010000551">
    <property type="protein sequence ID" value="KAL3316365.1"/>
    <property type="molecule type" value="Genomic_DNA"/>
</dbReference>
<reference evidence="2 3" key="1">
    <citation type="submission" date="2024-11" db="EMBL/GenBank/DDBJ databases">
        <title>Adaptive evolution of stress response genes in parasites aligns with host niche diversity.</title>
        <authorList>
            <person name="Hahn C."/>
            <person name="Resl P."/>
        </authorList>
    </citation>
    <scope>NUCLEOTIDE SEQUENCE [LARGE SCALE GENOMIC DNA]</scope>
    <source>
        <strain evidence="2">EGGRZ-B1_66</strain>
        <tissue evidence="2">Body</tissue>
    </source>
</reference>
<evidence type="ECO:0000256" key="1">
    <source>
        <dbReference type="SAM" id="MobiDB-lite"/>
    </source>
</evidence>
<name>A0ABD2Q9X5_9PLAT</name>
<dbReference type="AlphaFoldDB" id="A0ABD2Q9X5"/>
<organism evidence="2 3">
    <name type="scientific">Cichlidogyrus casuarinus</name>
    <dbReference type="NCBI Taxonomy" id="1844966"/>
    <lineage>
        <taxon>Eukaryota</taxon>
        <taxon>Metazoa</taxon>
        <taxon>Spiralia</taxon>
        <taxon>Lophotrochozoa</taxon>
        <taxon>Platyhelminthes</taxon>
        <taxon>Monogenea</taxon>
        <taxon>Monopisthocotylea</taxon>
        <taxon>Dactylogyridea</taxon>
        <taxon>Ancyrocephalidae</taxon>
        <taxon>Cichlidogyrus</taxon>
    </lineage>
</organism>
<keyword evidence="3" id="KW-1185">Reference proteome</keyword>
<feature type="compositionally biased region" description="Acidic residues" evidence="1">
    <location>
        <begin position="56"/>
        <end position="68"/>
    </location>
</feature>
<gene>
    <name evidence="2" type="ORF">Ciccas_004986</name>
</gene>
<protein>
    <submittedName>
        <fullName evidence="2">Uncharacterized protein</fullName>
    </submittedName>
</protein>
<sequence>MLFKTAPRSGPAYTDTIQALKNLKEELNTMDGELSWNDLLRQRTTLNDHKEMKEGEDSEEYDPPEFEDEQFHHNTDDGRMSRRSRSRMAGQITESPALWHDLLTKKLNEYFKTNNIHNVFEMELYQQGRLDFIWIAPFQPAHSMEEAPLEAFHEVIIENEHEDEL</sequence>
<feature type="region of interest" description="Disordered" evidence="1">
    <location>
        <begin position="47"/>
        <end position="83"/>
    </location>
</feature>
<proteinExistence type="predicted"/>
<dbReference type="Proteomes" id="UP001626550">
    <property type="component" value="Unassembled WGS sequence"/>
</dbReference>